<feature type="transmembrane region" description="Helical" evidence="5">
    <location>
        <begin position="120"/>
        <end position="143"/>
    </location>
</feature>
<keyword evidence="5" id="KW-1003">Cell membrane</keyword>
<dbReference type="EMBL" id="JBHSLU010000002">
    <property type="protein sequence ID" value="MFC5503650.1"/>
    <property type="molecule type" value="Genomic_DNA"/>
</dbReference>
<dbReference type="Pfam" id="PF00902">
    <property type="entry name" value="TatC"/>
    <property type="match status" value="1"/>
</dbReference>
<dbReference type="PANTHER" id="PTHR30371:SF0">
    <property type="entry name" value="SEC-INDEPENDENT PROTEIN TRANSLOCASE PROTEIN TATC, CHLOROPLASTIC-RELATED"/>
    <property type="match status" value="1"/>
</dbReference>
<keyword evidence="2 5" id="KW-0812">Transmembrane</keyword>
<comment type="similarity">
    <text evidence="5">Belongs to the TatC family.</text>
</comment>
<comment type="subunit">
    <text evidence="5">The Tat system comprises two distinct complexes: a TatABC complex, containing multiple copies of TatA, TatB and TatC subunits, and a separate TatA complex, containing only TatA subunits. Substrates initially bind to the TatABC complex, which probably triggers association of the separate TatA complex to form the active translocon.</text>
</comment>
<comment type="caution">
    <text evidence="6">The sequence shown here is derived from an EMBL/GenBank/DDBJ whole genome shotgun (WGS) entry which is preliminary data.</text>
</comment>
<accession>A0ABW0NU96</accession>
<dbReference type="PANTHER" id="PTHR30371">
    <property type="entry name" value="SEC-INDEPENDENT PROTEIN TRANSLOCASE PROTEIN TATC"/>
    <property type="match status" value="1"/>
</dbReference>
<feature type="transmembrane region" description="Helical" evidence="5">
    <location>
        <begin position="237"/>
        <end position="255"/>
    </location>
</feature>
<gene>
    <name evidence="5 6" type="primary">tatC</name>
    <name evidence="6" type="ORF">ACFPN9_00090</name>
</gene>
<keyword evidence="3 5" id="KW-1133">Transmembrane helix</keyword>
<evidence type="ECO:0000256" key="5">
    <source>
        <dbReference type="HAMAP-Rule" id="MF_00902"/>
    </source>
</evidence>
<dbReference type="PROSITE" id="PS01218">
    <property type="entry name" value="TATC"/>
    <property type="match status" value="1"/>
</dbReference>
<dbReference type="InterPro" id="IPR002033">
    <property type="entry name" value="TatC"/>
</dbReference>
<comment type="subcellular location">
    <subcellularLocation>
        <location evidence="5">Cell membrane</location>
        <topology evidence="5">Multi-pass membrane protein</topology>
    </subcellularLocation>
    <subcellularLocation>
        <location evidence="1">Membrane</location>
        <topology evidence="1">Multi-pass membrane protein</topology>
    </subcellularLocation>
</comment>
<dbReference type="Proteomes" id="UP001596060">
    <property type="component" value="Unassembled WGS sequence"/>
</dbReference>
<name>A0ABW0NU96_9HYPH</name>
<evidence type="ECO:0000256" key="4">
    <source>
        <dbReference type="ARBA" id="ARBA00023136"/>
    </source>
</evidence>
<reference evidence="7" key="1">
    <citation type="journal article" date="2019" name="Int. J. Syst. Evol. Microbiol.">
        <title>The Global Catalogue of Microorganisms (GCM) 10K type strain sequencing project: providing services to taxonomists for standard genome sequencing and annotation.</title>
        <authorList>
            <consortium name="The Broad Institute Genomics Platform"/>
            <consortium name="The Broad Institute Genome Sequencing Center for Infectious Disease"/>
            <person name="Wu L."/>
            <person name="Ma J."/>
        </authorList>
    </citation>
    <scope>NUCLEOTIDE SEQUENCE [LARGE SCALE GENOMIC DNA]</scope>
    <source>
        <strain evidence="7">CCUG 43117</strain>
    </source>
</reference>
<organism evidence="6 7">
    <name type="scientific">Bosea massiliensis</name>
    <dbReference type="NCBI Taxonomy" id="151419"/>
    <lineage>
        <taxon>Bacteria</taxon>
        <taxon>Pseudomonadati</taxon>
        <taxon>Pseudomonadota</taxon>
        <taxon>Alphaproteobacteria</taxon>
        <taxon>Hyphomicrobiales</taxon>
        <taxon>Boseaceae</taxon>
        <taxon>Bosea</taxon>
    </lineage>
</organism>
<comment type="function">
    <text evidence="5">Part of the twin-arginine translocation (Tat) system that transports large folded proteins containing a characteristic twin-arginine motif in their signal peptide across membranes. Together with TatB, TatC is part of a receptor directly interacting with Tat signal peptides.</text>
</comment>
<protein>
    <recommendedName>
        <fullName evidence="5">Sec-independent protein translocase protein TatC</fullName>
    </recommendedName>
</protein>
<keyword evidence="7" id="KW-1185">Reference proteome</keyword>
<dbReference type="RefSeq" id="WP_066719281.1">
    <property type="nucleotide sequence ID" value="NZ_JBHSLU010000002.1"/>
</dbReference>
<evidence type="ECO:0000256" key="3">
    <source>
        <dbReference type="ARBA" id="ARBA00022989"/>
    </source>
</evidence>
<evidence type="ECO:0000313" key="6">
    <source>
        <dbReference type="EMBL" id="MFC5503650.1"/>
    </source>
</evidence>
<dbReference type="InterPro" id="IPR019820">
    <property type="entry name" value="Sec-indep_translocase_CS"/>
</dbReference>
<feature type="transmembrane region" description="Helical" evidence="5">
    <location>
        <begin position="214"/>
        <end position="231"/>
    </location>
</feature>
<dbReference type="HAMAP" id="MF_00902">
    <property type="entry name" value="TatC"/>
    <property type="match status" value="1"/>
</dbReference>
<keyword evidence="5" id="KW-0811">Translocation</keyword>
<keyword evidence="4 5" id="KW-0472">Membrane</keyword>
<proteinExistence type="inferred from homology"/>
<evidence type="ECO:0000256" key="2">
    <source>
        <dbReference type="ARBA" id="ARBA00022692"/>
    </source>
</evidence>
<evidence type="ECO:0000256" key="1">
    <source>
        <dbReference type="ARBA" id="ARBA00004141"/>
    </source>
</evidence>
<keyword evidence="5" id="KW-0653">Protein transport</keyword>
<keyword evidence="5" id="KW-0813">Transport</keyword>
<evidence type="ECO:0000313" key="7">
    <source>
        <dbReference type="Proteomes" id="UP001596060"/>
    </source>
</evidence>
<sequence>MSVANPREGEDEIEASRAPLIDHLIELRSRLIKSLIAFLVMFFICFAFATQIYNILVLPYVWAAGPGANVQLIYTAPLEYLFTQIKIAAFGAGFFAFPVIATQIYKFVAPGLYKNERQAFAPYLAATPVFFVLGSAMVFFFAMPVLMKFSIGMQQAATDGQAGIALLPKVSEYLSLIMTLIFAFGISFQLPVILTLLGQAGIIDTVFLKEKRRYAIVFVFVVAAVLTPPDVISQLMLAVPMLLLYELSVFSVGYVEKKRAAQQAADDAADAPSA</sequence>
<feature type="transmembrane region" description="Helical" evidence="5">
    <location>
        <begin position="35"/>
        <end position="62"/>
    </location>
</feature>
<dbReference type="PRINTS" id="PR01840">
    <property type="entry name" value="TATCFAMILY"/>
</dbReference>
<feature type="transmembrane region" description="Helical" evidence="5">
    <location>
        <begin position="176"/>
        <end position="202"/>
    </location>
</feature>
<feature type="transmembrane region" description="Helical" evidence="5">
    <location>
        <begin position="87"/>
        <end position="108"/>
    </location>
</feature>
<dbReference type="NCBIfam" id="TIGR00945">
    <property type="entry name" value="tatC"/>
    <property type="match status" value="1"/>
</dbReference>